<proteinExistence type="predicted"/>
<accession>A0A9Y1FPE9</accession>
<organism evidence="1">
    <name type="scientific">Candidatus Heimdallarchaeum endolithica</name>
    <dbReference type="NCBI Taxonomy" id="2876572"/>
    <lineage>
        <taxon>Archaea</taxon>
        <taxon>Promethearchaeati</taxon>
        <taxon>Candidatus Heimdallarchaeota</taxon>
        <taxon>Candidatus Heimdallarchaeia (ex Rinke et al. 2021) (nom. nud.)</taxon>
        <taxon>Candidatus Heimdallarchaeales</taxon>
        <taxon>Candidatus Heimdallarchaeaceae</taxon>
        <taxon>Candidatus Heimdallarchaeum</taxon>
    </lineage>
</organism>
<name>A0A9Y1FPE9_9ARCH</name>
<dbReference type="Proteomes" id="UP001200513">
    <property type="component" value="Chromosome"/>
</dbReference>
<gene>
    <name evidence="1" type="ORF">K9W46_00275</name>
</gene>
<dbReference type="EMBL" id="CP084167">
    <property type="protein sequence ID" value="UJG43633.1"/>
    <property type="molecule type" value="Genomic_DNA"/>
</dbReference>
<evidence type="ECO:0000313" key="1">
    <source>
        <dbReference type="EMBL" id="UJG43633.1"/>
    </source>
</evidence>
<protein>
    <submittedName>
        <fullName evidence="1">Uncharacterized protein</fullName>
    </submittedName>
</protein>
<sequence>MWKSRKTTCDPTIIREIERLGLKYCNADLFTYRSYYNFSRLHQSLNFLTPGERFMKHPYVSLVLKSVTQVY</sequence>
<reference evidence="1" key="1">
    <citation type="journal article" date="2022" name="Nat. Microbiol.">
        <title>Unique mobile elements and scalable gene flow at the prokaryote-eukaryote boundary revealed by circularized Asgard archaea genomes.</title>
        <authorList>
            <person name="Wu F."/>
            <person name="Speth D.R."/>
            <person name="Philosof A."/>
            <person name="Cremiere A."/>
            <person name="Narayanan A."/>
            <person name="Barco R.A."/>
            <person name="Connon S.A."/>
            <person name="Amend J.P."/>
            <person name="Antoshechkin I.A."/>
            <person name="Orphan V.J."/>
        </authorList>
    </citation>
    <scope>NUCLEOTIDE SEQUENCE</scope>
    <source>
        <strain evidence="1">PR6</strain>
    </source>
</reference>
<dbReference type="AlphaFoldDB" id="A0A9Y1FPE9"/>